<organism evidence="2 3">
    <name type="scientific">Dysosmobacter acutus</name>
    <dbReference type="NCBI Taxonomy" id="2841504"/>
    <lineage>
        <taxon>Bacteria</taxon>
        <taxon>Bacillati</taxon>
        <taxon>Bacillota</taxon>
        <taxon>Clostridia</taxon>
        <taxon>Eubacteriales</taxon>
        <taxon>Oscillospiraceae</taxon>
        <taxon>Dysosmobacter</taxon>
    </lineage>
</organism>
<proteinExistence type="predicted"/>
<keyword evidence="3" id="KW-1185">Reference proteome</keyword>
<dbReference type="Proteomes" id="UP000787672">
    <property type="component" value="Unassembled WGS sequence"/>
</dbReference>
<name>A0ABS6FEG5_9FIRM</name>
<evidence type="ECO:0000313" key="3">
    <source>
        <dbReference type="Proteomes" id="UP000787672"/>
    </source>
</evidence>
<comment type="caution">
    <text evidence="2">The sequence shown here is derived from an EMBL/GenBank/DDBJ whole genome shotgun (WGS) entry which is preliminary data.</text>
</comment>
<protein>
    <submittedName>
        <fullName evidence="2">Uncharacterized protein</fullName>
    </submittedName>
</protein>
<gene>
    <name evidence="2" type="ORF">KQI82_12575</name>
</gene>
<feature type="transmembrane region" description="Helical" evidence="1">
    <location>
        <begin position="6"/>
        <end position="27"/>
    </location>
</feature>
<dbReference type="RefSeq" id="WP_216633083.1">
    <property type="nucleotide sequence ID" value="NZ_JAHLQN010000001.1"/>
</dbReference>
<accession>A0ABS6FEG5</accession>
<evidence type="ECO:0000313" key="2">
    <source>
        <dbReference type="EMBL" id="MBU5627745.1"/>
    </source>
</evidence>
<keyword evidence="1" id="KW-0812">Transmembrane</keyword>
<sequence>MPTWLSIQNVTFAIAFAGFAMSLFNFAENRISHMRRLDIKVKYVLKESGMLLLIVEFVNKSWLGISITSAAFYDNDVEHKFGEISTMVFTYAHPDLSGKAGERTQKFPIKIEPLSAVQLFMETDKWNPTLPGSYDFRLGTSRGPIRGTSLALSADLADWKLLLKHLK</sequence>
<evidence type="ECO:0000256" key="1">
    <source>
        <dbReference type="SAM" id="Phobius"/>
    </source>
</evidence>
<dbReference type="EMBL" id="JAHLQN010000001">
    <property type="protein sequence ID" value="MBU5627745.1"/>
    <property type="molecule type" value="Genomic_DNA"/>
</dbReference>
<keyword evidence="1" id="KW-1133">Transmembrane helix</keyword>
<reference evidence="2 3" key="1">
    <citation type="submission" date="2021-06" db="EMBL/GenBank/DDBJ databases">
        <authorList>
            <person name="Sun Q."/>
            <person name="Li D."/>
        </authorList>
    </citation>
    <scope>NUCLEOTIDE SEQUENCE [LARGE SCALE GENOMIC DNA]</scope>
    <source>
        <strain evidence="2 3">MSJ-2</strain>
    </source>
</reference>
<keyword evidence="1" id="KW-0472">Membrane</keyword>